<feature type="domain" description="Histidine kinase" evidence="11">
    <location>
        <begin position="617"/>
        <end position="700"/>
    </location>
</feature>
<keyword evidence="3" id="KW-0808">Transferase</keyword>
<evidence type="ECO:0000259" key="11">
    <source>
        <dbReference type="PROSITE" id="PS50109"/>
    </source>
</evidence>
<dbReference type="Gene3D" id="1.20.5.1930">
    <property type="match status" value="1"/>
</dbReference>
<comment type="subcellular location">
    <subcellularLocation>
        <location evidence="1">Cell membrane</location>
        <topology evidence="1">Multi-pass membrane protein</topology>
    </subcellularLocation>
</comment>
<keyword evidence="4 10" id="KW-0812">Transmembrane</keyword>
<evidence type="ECO:0000256" key="6">
    <source>
        <dbReference type="ARBA" id="ARBA00022989"/>
    </source>
</evidence>
<proteinExistence type="predicted"/>
<evidence type="ECO:0000256" key="1">
    <source>
        <dbReference type="ARBA" id="ARBA00004651"/>
    </source>
</evidence>
<feature type="transmembrane region" description="Helical" evidence="10">
    <location>
        <begin position="170"/>
        <end position="190"/>
    </location>
</feature>
<keyword evidence="7" id="KW-0902">Two-component regulatory system</keyword>
<dbReference type="AlphaFoldDB" id="A0A561SW41"/>
<gene>
    <name evidence="12" type="ORF">FHX44_115004</name>
</gene>
<evidence type="ECO:0000256" key="5">
    <source>
        <dbReference type="ARBA" id="ARBA00022777"/>
    </source>
</evidence>
<feature type="transmembrane region" description="Helical" evidence="10">
    <location>
        <begin position="210"/>
        <end position="235"/>
    </location>
</feature>
<evidence type="ECO:0000256" key="2">
    <source>
        <dbReference type="ARBA" id="ARBA00022475"/>
    </source>
</evidence>
<dbReference type="InterPro" id="IPR036890">
    <property type="entry name" value="HATPase_C_sf"/>
</dbReference>
<keyword evidence="13" id="KW-1185">Reference proteome</keyword>
<dbReference type="InterPro" id="IPR003594">
    <property type="entry name" value="HATPase_dom"/>
</dbReference>
<keyword evidence="8 10" id="KW-0472">Membrane</keyword>
<dbReference type="PROSITE" id="PS51257">
    <property type="entry name" value="PROKAR_LIPOPROTEIN"/>
    <property type="match status" value="1"/>
</dbReference>
<accession>A0A561SW41</accession>
<comment type="caution">
    <text evidence="12">The sequence shown here is derived from an EMBL/GenBank/DDBJ whole genome shotgun (WGS) entry which is preliminary data.</text>
</comment>
<feature type="transmembrane region" description="Helical" evidence="10">
    <location>
        <begin position="286"/>
        <end position="307"/>
    </location>
</feature>
<dbReference type="SUPFAM" id="SSF55874">
    <property type="entry name" value="ATPase domain of HSP90 chaperone/DNA topoisomerase II/histidine kinase"/>
    <property type="match status" value="1"/>
</dbReference>
<dbReference type="InterPro" id="IPR005467">
    <property type="entry name" value="His_kinase_dom"/>
</dbReference>
<evidence type="ECO:0000313" key="12">
    <source>
        <dbReference type="EMBL" id="TWF79078.1"/>
    </source>
</evidence>
<organism evidence="12 13">
    <name type="scientific">Pseudonocardia hierapolitana</name>
    <dbReference type="NCBI Taxonomy" id="1128676"/>
    <lineage>
        <taxon>Bacteria</taxon>
        <taxon>Bacillati</taxon>
        <taxon>Actinomycetota</taxon>
        <taxon>Actinomycetes</taxon>
        <taxon>Pseudonocardiales</taxon>
        <taxon>Pseudonocardiaceae</taxon>
        <taxon>Pseudonocardia</taxon>
    </lineage>
</organism>
<keyword evidence="5 12" id="KW-0418">Kinase</keyword>
<evidence type="ECO:0000256" key="7">
    <source>
        <dbReference type="ARBA" id="ARBA00023012"/>
    </source>
</evidence>
<dbReference type="Pfam" id="PF07730">
    <property type="entry name" value="HisKA_3"/>
    <property type="match status" value="1"/>
</dbReference>
<name>A0A561SW41_9PSEU</name>
<dbReference type="PANTHER" id="PTHR24421:SF37">
    <property type="entry name" value="SENSOR HISTIDINE KINASE NARS"/>
    <property type="match status" value="1"/>
</dbReference>
<evidence type="ECO:0000256" key="9">
    <source>
        <dbReference type="SAM" id="MobiDB-lite"/>
    </source>
</evidence>
<dbReference type="Gene3D" id="3.30.565.10">
    <property type="entry name" value="Histidine kinase-like ATPase, C-terminal domain"/>
    <property type="match status" value="1"/>
</dbReference>
<keyword evidence="6 10" id="KW-1133">Transmembrane helix</keyword>
<dbReference type="PANTHER" id="PTHR24421">
    <property type="entry name" value="NITRATE/NITRITE SENSOR PROTEIN NARX-RELATED"/>
    <property type="match status" value="1"/>
</dbReference>
<dbReference type="EMBL" id="VIWU01000001">
    <property type="protein sequence ID" value="TWF79078.1"/>
    <property type="molecule type" value="Genomic_DNA"/>
</dbReference>
<feature type="transmembrane region" description="Helical" evidence="10">
    <location>
        <begin position="118"/>
        <end position="134"/>
    </location>
</feature>
<evidence type="ECO:0000256" key="3">
    <source>
        <dbReference type="ARBA" id="ARBA00022679"/>
    </source>
</evidence>
<feature type="transmembrane region" description="Helical" evidence="10">
    <location>
        <begin position="48"/>
        <end position="69"/>
    </location>
</feature>
<feature type="transmembrane region" description="Helical" evidence="10">
    <location>
        <begin position="255"/>
        <end position="274"/>
    </location>
</feature>
<dbReference type="GO" id="GO:0046983">
    <property type="term" value="F:protein dimerization activity"/>
    <property type="evidence" value="ECO:0007669"/>
    <property type="project" value="InterPro"/>
</dbReference>
<feature type="region of interest" description="Disordered" evidence="9">
    <location>
        <begin position="681"/>
        <end position="723"/>
    </location>
</feature>
<reference evidence="12 13" key="1">
    <citation type="submission" date="2019-06" db="EMBL/GenBank/DDBJ databases">
        <title>Sequencing the genomes of 1000 actinobacteria strains.</title>
        <authorList>
            <person name="Klenk H.-P."/>
        </authorList>
    </citation>
    <scope>NUCLEOTIDE SEQUENCE [LARGE SCALE GENOMIC DNA]</scope>
    <source>
        <strain evidence="12 13">DSM 45671</strain>
    </source>
</reference>
<evidence type="ECO:0000313" key="13">
    <source>
        <dbReference type="Proteomes" id="UP000321261"/>
    </source>
</evidence>
<dbReference type="GO" id="GO:0000155">
    <property type="term" value="F:phosphorelay sensor kinase activity"/>
    <property type="evidence" value="ECO:0007669"/>
    <property type="project" value="InterPro"/>
</dbReference>
<dbReference type="CDD" id="cd16917">
    <property type="entry name" value="HATPase_UhpB-NarQ-NarX-like"/>
    <property type="match status" value="1"/>
</dbReference>
<dbReference type="PROSITE" id="PS50109">
    <property type="entry name" value="HIS_KIN"/>
    <property type="match status" value="1"/>
</dbReference>
<dbReference type="SMART" id="SM00387">
    <property type="entry name" value="HATPase_c"/>
    <property type="match status" value="1"/>
</dbReference>
<sequence>MTAVARRVLAVAAFWALVVACAVLSLLSLAAGAVGWAASREPLIGWLGLQGVLDYGLSVLALVAAGVLVAGRDKSWSSRLLLLAMVASAGAFNVQAIAVVMVVDVATGLQIGLFHQELLPAIAVAAYVLALLVFPPEREPGAVRSARTALVLAGAGALLLAGFGSVLLSPIVSCVLFFGFLGPVVGVMVLPSQIRTAPTATARTQARLLFSVVAVASAIAIVLAVITILMWTTGWGSLLLLADPTAEASGEPTALLFWFSRLASIAIAGAVFVATRPGGLWNAERLFSRGLAAGLTAALIGGGYCLVRTSTAGLLLEDGVLLSAVLATVLAAVTLRPAYVRVERWTDRLLFGTRPTPYSVLAGVTALSRVTATDAPDLARVAEAVGRGLGAATCRLTVTRPGLRDRSYTWAEGEARDPDELVQVVVRHGTEAIGTLAVDYAAVAGLQEQRQHLLEDVADSLGAVLQASRYGIELERQLRAALAHASEIAASRRAVVAEMDGERRRIERDLHDGAQHHLVSLRLALGLVEHQVSTAQFGKARARLEQVSDQIDVAESILAETAMGVSAPLLAELGLLRALEKELAGGEPPVAVDASGVAGDGRFSHDVESAVYFSCLEAVNNARKHAQGATIGVRLYTEDGHLRFVVQDDGPGWDQSRATGSPGRGLRNVTTRISTVGGRIDVRSAPGQGTTVDGSVPLPQPSATSTGGPSPVAAAAGNRPAAPDVAAEATHPLIDQVRDAVREARDRYRSTPRADAVGVLAERLDAPLRIGVSGDGAASVALRQALAALGPDGTPGDAALIDVAVPAGRPAPHADAFVVLLRRDAGGNVLLPDQPFGTAWHRSAHAIGALLVDGPVDEAAQRVAVACAAGPEVRQLCHVVVPVAPAFARAGERLSDEQFRILQVRAEGGSADGGFDDDIAEPLGEAATVPVAAVGSGPIRADGRRAVPAGRGAGAPAFVVPAADVPERERPVPFERAAVRFAVTEIRSGRAPTREALAAALEQGSGLPRLRELMAERLTRRADAVKSRGVLLALEDLVRHEPPPVGGDGLRYRLDRIRSRAFELTELDVVDAVRAGELDLPDSERRAVERLLGAAGADPRTRLGLAPDAAQQEVAHAAAEQLASWQRRAANPLTGVELRKAAAVLVQTCERLIVGSDHFRTGPVRKGP</sequence>
<dbReference type="RefSeq" id="WP_147257981.1">
    <property type="nucleotide sequence ID" value="NZ_VIWU01000001.1"/>
</dbReference>
<dbReference type="GO" id="GO:0005886">
    <property type="term" value="C:plasma membrane"/>
    <property type="evidence" value="ECO:0007669"/>
    <property type="project" value="UniProtKB-SubCell"/>
</dbReference>
<dbReference type="Pfam" id="PF02518">
    <property type="entry name" value="HATPase_c"/>
    <property type="match status" value="1"/>
</dbReference>
<dbReference type="InterPro" id="IPR011712">
    <property type="entry name" value="Sig_transdc_His_kin_sub3_dim/P"/>
</dbReference>
<feature type="transmembrane region" description="Helical" evidence="10">
    <location>
        <begin position="81"/>
        <end position="106"/>
    </location>
</feature>
<protein>
    <submittedName>
        <fullName evidence="12">Histidine kinase/DNA gyrase B/HSP90-like ATPase</fullName>
    </submittedName>
</protein>
<feature type="transmembrane region" description="Helical" evidence="10">
    <location>
        <begin position="146"/>
        <end position="164"/>
    </location>
</feature>
<evidence type="ECO:0000256" key="8">
    <source>
        <dbReference type="ARBA" id="ARBA00023136"/>
    </source>
</evidence>
<dbReference type="Proteomes" id="UP000321261">
    <property type="component" value="Unassembled WGS sequence"/>
</dbReference>
<dbReference type="InterPro" id="IPR050482">
    <property type="entry name" value="Sensor_HK_TwoCompSys"/>
</dbReference>
<evidence type="ECO:0000256" key="10">
    <source>
        <dbReference type="SAM" id="Phobius"/>
    </source>
</evidence>
<dbReference type="OrthoDB" id="3217947at2"/>
<evidence type="ECO:0000256" key="4">
    <source>
        <dbReference type="ARBA" id="ARBA00022692"/>
    </source>
</evidence>
<keyword evidence="2" id="KW-1003">Cell membrane</keyword>
<feature type="compositionally biased region" description="Low complexity" evidence="9">
    <location>
        <begin position="711"/>
        <end position="723"/>
    </location>
</feature>